<dbReference type="Proteomes" id="UP000480684">
    <property type="component" value="Unassembled WGS sequence"/>
</dbReference>
<evidence type="ECO:0000256" key="7">
    <source>
        <dbReference type="SAM" id="MobiDB-lite"/>
    </source>
</evidence>
<keyword evidence="3" id="KW-0472">Membrane</keyword>
<evidence type="ECO:0000256" key="4">
    <source>
        <dbReference type="ARBA" id="ARBA00023139"/>
    </source>
</evidence>
<organism evidence="9 10">
    <name type="scientific">Magnetospirillum aberrantis SpK</name>
    <dbReference type="NCBI Taxonomy" id="908842"/>
    <lineage>
        <taxon>Bacteria</taxon>
        <taxon>Pseudomonadati</taxon>
        <taxon>Pseudomonadota</taxon>
        <taxon>Alphaproteobacteria</taxon>
        <taxon>Rhodospirillales</taxon>
        <taxon>Rhodospirillaceae</taxon>
        <taxon>Magnetospirillum</taxon>
    </lineage>
</organism>
<dbReference type="AlphaFoldDB" id="A0A7C9UWN9"/>
<dbReference type="NCBIfam" id="NF047847">
    <property type="entry name" value="SS_mature_LptM"/>
    <property type="match status" value="1"/>
</dbReference>
<evidence type="ECO:0000256" key="2">
    <source>
        <dbReference type="ARBA" id="ARBA00022729"/>
    </source>
</evidence>
<keyword evidence="6 9" id="KW-0449">Lipoprotein</keyword>
<protein>
    <submittedName>
        <fullName evidence="9">Lipoprotein</fullName>
    </submittedName>
</protein>
<comment type="subcellular location">
    <subcellularLocation>
        <location evidence="1">Cell outer membrane</location>
        <topology evidence="1">Lipid-anchor</topology>
    </subcellularLocation>
</comment>
<accession>A0A7C9UWN9</accession>
<evidence type="ECO:0000313" key="10">
    <source>
        <dbReference type="Proteomes" id="UP000480684"/>
    </source>
</evidence>
<feature type="region of interest" description="Disordered" evidence="7">
    <location>
        <begin position="22"/>
        <end position="59"/>
    </location>
</feature>
<dbReference type="RefSeq" id="WP_163683001.1">
    <property type="nucleotide sequence ID" value="NZ_JAAIYP010000047.1"/>
</dbReference>
<dbReference type="PROSITE" id="PS51257">
    <property type="entry name" value="PROKAR_LIPOPROTEIN"/>
    <property type="match status" value="1"/>
</dbReference>
<gene>
    <name evidence="9" type="ORF">G4223_19430</name>
</gene>
<dbReference type="EMBL" id="JAAIYP010000047">
    <property type="protein sequence ID" value="NFV82288.1"/>
    <property type="molecule type" value="Genomic_DNA"/>
</dbReference>
<keyword evidence="10" id="KW-1185">Reference proteome</keyword>
<proteinExistence type="predicted"/>
<evidence type="ECO:0000256" key="3">
    <source>
        <dbReference type="ARBA" id="ARBA00023136"/>
    </source>
</evidence>
<evidence type="ECO:0000313" key="9">
    <source>
        <dbReference type="EMBL" id="NFV82288.1"/>
    </source>
</evidence>
<evidence type="ECO:0000256" key="8">
    <source>
        <dbReference type="SAM" id="SignalP"/>
    </source>
</evidence>
<feature type="signal peptide" evidence="8">
    <location>
        <begin position="1"/>
        <end position="19"/>
    </location>
</feature>
<reference evidence="9 10" key="1">
    <citation type="submission" date="2020-02" db="EMBL/GenBank/DDBJ databases">
        <authorList>
            <person name="Dziuba M."/>
            <person name="Kuznetsov B."/>
            <person name="Mardanov A."/>
            <person name="Ravin N."/>
            <person name="Grouzdev D."/>
        </authorList>
    </citation>
    <scope>NUCLEOTIDE SEQUENCE [LARGE SCALE GENOMIC DNA]</scope>
    <source>
        <strain evidence="9 10">SpK</strain>
    </source>
</reference>
<evidence type="ECO:0000256" key="1">
    <source>
        <dbReference type="ARBA" id="ARBA00004459"/>
    </source>
</evidence>
<sequence length="59" mass="6313">MRRLTTLAVIAALALSLSACGRKGKLIPPEGSTYPRSYPDVSFPPNPDDRAGGTENQVR</sequence>
<feature type="compositionally biased region" description="Basic and acidic residues" evidence="7">
    <location>
        <begin position="47"/>
        <end position="59"/>
    </location>
</feature>
<comment type="caution">
    <text evidence="9">The sequence shown here is derived from an EMBL/GenBank/DDBJ whole genome shotgun (WGS) entry which is preliminary data.</text>
</comment>
<feature type="chain" id="PRO_5028875565" evidence="8">
    <location>
        <begin position="20"/>
        <end position="59"/>
    </location>
</feature>
<keyword evidence="2 8" id="KW-0732">Signal</keyword>
<name>A0A7C9UWN9_9PROT</name>
<evidence type="ECO:0000256" key="6">
    <source>
        <dbReference type="ARBA" id="ARBA00023288"/>
    </source>
</evidence>
<keyword evidence="5" id="KW-0998">Cell outer membrane</keyword>
<evidence type="ECO:0000256" key="5">
    <source>
        <dbReference type="ARBA" id="ARBA00023237"/>
    </source>
</evidence>
<keyword evidence="4" id="KW-0564">Palmitate</keyword>
<dbReference type="InterPro" id="IPR032831">
    <property type="entry name" value="LptM_cons"/>
</dbReference>